<evidence type="ECO:0000313" key="4">
    <source>
        <dbReference type="Proteomes" id="UP000028545"/>
    </source>
</evidence>
<sequence>MQLSVFAVVAFAAVALANPLSAPKAAIRARQQPPTNPNAIVSGPAVNQPAMTDRNGNVINFDSTKVYLAAKEAGL</sequence>
<feature type="region of interest" description="Disordered" evidence="1">
    <location>
        <begin position="28"/>
        <end position="47"/>
    </location>
</feature>
<evidence type="ECO:0000313" key="3">
    <source>
        <dbReference type="EMBL" id="KEZ43541.1"/>
    </source>
</evidence>
<dbReference type="GeneID" id="27723523"/>
<dbReference type="HOGENOM" id="CLU_188547_3_1_1"/>
<reference evidence="3 4" key="1">
    <citation type="journal article" date="2014" name="Genome Announc.">
        <title>Draft genome sequence of the pathogenic fungus Scedosporium apiospermum.</title>
        <authorList>
            <person name="Vandeputte P."/>
            <person name="Ghamrawi S."/>
            <person name="Rechenmann M."/>
            <person name="Iltis A."/>
            <person name="Giraud S."/>
            <person name="Fleury M."/>
            <person name="Thornton C."/>
            <person name="Delhaes L."/>
            <person name="Meyer W."/>
            <person name="Papon N."/>
            <person name="Bouchara J.P."/>
        </authorList>
    </citation>
    <scope>NUCLEOTIDE SEQUENCE [LARGE SCALE GENOMIC DNA]</scope>
    <source>
        <strain evidence="3 4">IHEM 14462</strain>
    </source>
</reference>
<organism evidence="3 4">
    <name type="scientific">Pseudallescheria apiosperma</name>
    <name type="common">Scedosporium apiospermum</name>
    <dbReference type="NCBI Taxonomy" id="563466"/>
    <lineage>
        <taxon>Eukaryota</taxon>
        <taxon>Fungi</taxon>
        <taxon>Dikarya</taxon>
        <taxon>Ascomycota</taxon>
        <taxon>Pezizomycotina</taxon>
        <taxon>Sordariomycetes</taxon>
        <taxon>Hypocreomycetidae</taxon>
        <taxon>Microascales</taxon>
        <taxon>Microascaceae</taxon>
        <taxon>Scedosporium</taxon>
    </lineage>
</organism>
<dbReference type="EMBL" id="JOWA01000092">
    <property type="protein sequence ID" value="KEZ43541.1"/>
    <property type="molecule type" value="Genomic_DNA"/>
</dbReference>
<dbReference type="AlphaFoldDB" id="A0A084G879"/>
<accession>A0A084G879</accession>
<dbReference type="OrthoDB" id="4835952at2759"/>
<feature type="signal peptide" evidence="2">
    <location>
        <begin position="1"/>
        <end position="17"/>
    </location>
</feature>
<keyword evidence="2" id="KW-0732">Signal</keyword>
<evidence type="ECO:0000256" key="2">
    <source>
        <dbReference type="SAM" id="SignalP"/>
    </source>
</evidence>
<protein>
    <submittedName>
        <fullName evidence="3">Uncharacterized protein</fullName>
    </submittedName>
</protein>
<dbReference type="VEuPathDB" id="FungiDB:SAPIO_CDS4451"/>
<keyword evidence="4" id="KW-1185">Reference proteome</keyword>
<proteinExistence type="predicted"/>
<dbReference type="KEGG" id="sapo:SAPIO_CDS4451"/>
<feature type="chain" id="PRO_5001775502" evidence="2">
    <location>
        <begin position="18"/>
        <end position="75"/>
    </location>
</feature>
<comment type="caution">
    <text evidence="3">The sequence shown here is derived from an EMBL/GenBank/DDBJ whole genome shotgun (WGS) entry which is preliminary data.</text>
</comment>
<dbReference type="RefSeq" id="XP_016643340.1">
    <property type="nucleotide sequence ID" value="XM_016786995.1"/>
</dbReference>
<name>A0A084G879_PSEDA</name>
<evidence type="ECO:0000256" key="1">
    <source>
        <dbReference type="SAM" id="MobiDB-lite"/>
    </source>
</evidence>
<dbReference type="Proteomes" id="UP000028545">
    <property type="component" value="Unassembled WGS sequence"/>
</dbReference>
<gene>
    <name evidence="3" type="ORF">SAPIO_CDS4451</name>
</gene>